<feature type="region of interest" description="Disordered" evidence="1">
    <location>
        <begin position="135"/>
        <end position="167"/>
    </location>
</feature>
<dbReference type="AlphaFoldDB" id="A0ABC8SWE6"/>
<accession>A0ABC8SWE6</accession>
<dbReference type="EMBL" id="CAUOFW020003321">
    <property type="protein sequence ID" value="CAK9159193.1"/>
    <property type="molecule type" value="Genomic_DNA"/>
</dbReference>
<dbReference type="Proteomes" id="UP001642360">
    <property type="component" value="Unassembled WGS sequence"/>
</dbReference>
<reference evidence="2 3" key="1">
    <citation type="submission" date="2024-02" db="EMBL/GenBank/DDBJ databases">
        <authorList>
            <person name="Vignale AGUSTIN F."/>
            <person name="Sosa J E."/>
            <person name="Modenutti C."/>
        </authorList>
    </citation>
    <scope>NUCLEOTIDE SEQUENCE [LARGE SCALE GENOMIC DNA]</scope>
</reference>
<keyword evidence="3" id="KW-1185">Reference proteome</keyword>
<evidence type="ECO:0000313" key="2">
    <source>
        <dbReference type="EMBL" id="CAK9159193.1"/>
    </source>
</evidence>
<evidence type="ECO:0000313" key="3">
    <source>
        <dbReference type="Proteomes" id="UP001642360"/>
    </source>
</evidence>
<proteinExistence type="predicted"/>
<name>A0ABC8SWE6_9AQUA</name>
<organism evidence="2 3">
    <name type="scientific">Ilex paraguariensis</name>
    <name type="common">yerba mate</name>
    <dbReference type="NCBI Taxonomy" id="185542"/>
    <lineage>
        <taxon>Eukaryota</taxon>
        <taxon>Viridiplantae</taxon>
        <taxon>Streptophyta</taxon>
        <taxon>Embryophyta</taxon>
        <taxon>Tracheophyta</taxon>
        <taxon>Spermatophyta</taxon>
        <taxon>Magnoliopsida</taxon>
        <taxon>eudicotyledons</taxon>
        <taxon>Gunneridae</taxon>
        <taxon>Pentapetalae</taxon>
        <taxon>asterids</taxon>
        <taxon>campanulids</taxon>
        <taxon>Aquifoliales</taxon>
        <taxon>Aquifoliaceae</taxon>
        <taxon>Ilex</taxon>
    </lineage>
</organism>
<gene>
    <name evidence="2" type="ORF">ILEXP_LOCUS27889</name>
</gene>
<protein>
    <submittedName>
        <fullName evidence="2">Uncharacterized protein</fullName>
    </submittedName>
</protein>
<feature type="compositionally biased region" description="Polar residues" evidence="1">
    <location>
        <begin position="135"/>
        <end position="148"/>
    </location>
</feature>
<sequence length="230" mass="25594">MGLCPRHMGGSISRHPELVTISNLGISLLDDVARGNQAATTYVCTFDGEIHHLKAKATKRKARHTKLLHWRLSWRWLSSRKTRYLKGGPSPSSLTSPVLGAYDLGLRYGLGLTPKEIIKHPCCCPDSPSLAIDVSSSSMGLGEDTTTFSRRKKKKVQHSSSPKLSDSSFSEIRFTTGELEMAFGKTMLKRQLFDVVKDRDELKAEDAQLQAENVRLGEEVLELKKNSEKP</sequence>
<comment type="caution">
    <text evidence="2">The sequence shown here is derived from an EMBL/GenBank/DDBJ whole genome shotgun (WGS) entry which is preliminary data.</text>
</comment>
<evidence type="ECO:0000256" key="1">
    <source>
        <dbReference type="SAM" id="MobiDB-lite"/>
    </source>
</evidence>